<keyword evidence="1" id="KW-0732">Signal</keyword>
<reference evidence="2 3" key="1">
    <citation type="journal article" date="2021" name="Elife">
        <title>Chloroplast acquisition without the gene transfer in kleptoplastic sea slugs, Plakobranchus ocellatus.</title>
        <authorList>
            <person name="Maeda T."/>
            <person name="Takahashi S."/>
            <person name="Yoshida T."/>
            <person name="Shimamura S."/>
            <person name="Takaki Y."/>
            <person name="Nagai Y."/>
            <person name="Toyoda A."/>
            <person name="Suzuki Y."/>
            <person name="Arimoto A."/>
            <person name="Ishii H."/>
            <person name="Satoh N."/>
            <person name="Nishiyama T."/>
            <person name="Hasebe M."/>
            <person name="Maruyama T."/>
            <person name="Minagawa J."/>
            <person name="Obokata J."/>
            <person name="Shigenobu S."/>
        </authorList>
    </citation>
    <scope>NUCLEOTIDE SEQUENCE [LARGE SCALE GENOMIC DNA]</scope>
</reference>
<organism evidence="2 3">
    <name type="scientific">Plakobranchus ocellatus</name>
    <dbReference type="NCBI Taxonomy" id="259542"/>
    <lineage>
        <taxon>Eukaryota</taxon>
        <taxon>Metazoa</taxon>
        <taxon>Spiralia</taxon>
        <taxon>Lophotrochozoa</taxon>
        <taxon>Mollusca</taxon>
        <taxon>Gastropoda</taxon>
        <taxon>Heterobranchia</taxon>
        <taxon>Euthyneura</taxon>
        <taxon>Panpulmonata</taxon>
        <taxon>Sacoglossa</taxon>
        <taxon>Placobranchoidea</taxon>
        <taxon>Plakobranchidae</taxon>
        <taxon>Plakobranchus</taxon>
    </lineage>
</organism>
<gene>
    <name evidence="2" type="ORF">PoB_006330300</name>
</gene>
<name>A0AAV4CY05_9GAST</name>
<evidence type="ECO:0000313" key="3">
    <source>
        <dbReference type="Proteomes" id="UP000735302"/>
    </source>
</evidence>
<keyword evidence="3" id="KW-1185">Reference proteome</keyword>
<sequence length="139" mass="15947">MRCVGGLLPCINIFSLCTLTGSHSEHWHNCSAGGRVVQAGVQGFLSSLFHPQLDGLGISWTLARNSRIFGIFNIHDHRRARRGITDQAMRGDMFARSGSRQGRLCFRIKLYYRRRLNLVLMLENFFKLPFLAWYTLQDT</sequence>
<dbReference type="Proteomes" id="UP000735302">
    <property type="component" value="Unassembled WGS sequence"/>
</dbReference>
<accession>A0AAV4CY05</accession>
<evidence type="ECO:0000256" key="1">
    <source>
        <dbReference type="SAM" id="SignalP"/>
    </source>
</evidence>
<dbReference type="AlphaFoldDB" id="A0AAV4CY05"/>
<protein>
    <recommendedName>
        <fullName evidence="4">Secreted protein</fullName>
    </recommendedName>
</protein>
<proteinExistence type="predicted"/>
<comment type="caution">
    <text evidence="2">The sequence shown here is derived from an EMBL/GenBank/DDBJ whole genome shotgun (WGS) entry which is preliminary data.</text>
</comment>
<dbReference type="EMBL" id="BLXT01007141">
    <property type="protein sequence ID" value="GFO36798.1"/>
    <property type="molecule type" value="Genomic_DNA"/>
</dbReference>
<feature type="chain" id="PRO_5043954864" description="Secreted protein" evidence="1">
    <location>
        <begin position="25"/>
        <end position="139"/>
    </location>
</feature>
<evidence type="ECO:0008006" key="4">
    <source>
        <dbReference type="Google" id="ProtNLM"/>
    </source>
</evidence>
<evidence type="ECO:0000313" key="2">
    <source>
        <dbReference type="EMBL" id="GFO36798.1"/>
    </source>
</evidence>
<feature type="signal peptide" evidence="1">
    <location>
        <begin position="1"/>
        <end position="24"/>
    </location>
</feature>